<dbReference type="Proteomes" id="UP000634011">
    <property type="component" value="Unassembled WGS sequence"/>
</dbReference>
<proteinExistence type="predicted"/>
<evidence type="ECO:0000313" key="3">
    <source>
        <dbReference type="Proteomes" id="UP000634011"/>
    </source>
</evidence>
<gene>
    <name evidence="2" type="ORF">H8K32_06700</name>
</gene>
<evidence type="ECO:0000259" key="1">
    <source>
        <dbReference type="PROSITE" id="PS51186"/>
    </source>
</evidence>
<protein>
    <submittedName>
        <fullName evidence="2">GNAT family N-acetyltransferase</fullName>
    </submittedName>
</protein>
<dbReference type="GO" id="GO:0016747">
    <property type="term" value="F:acyltransferase activity, transferring groups other than amino-acyl groups"/>
    <property type="evidence" value="ECO:0007669"/>
    <property type="project" value="InterPro"/>
</dbReference>
<keyword evidence="3" id="KW-1185">Reference proteome</keyword>
<feature type="domain" description="N-acetyltransferase" evidence="1">
    <location>
        <begin position="15"/>
        <end position="181"/>
    </location>
</feature>
<dbReference type="InterPro" id="IPR016181">
    <property type="entry name" value="Acyl_CoA_acyltransferase"/>
</dbReference>
<organism evidence="2 3">
    <name type="scientific">Undibacterium jejuense</name>
    <dbReference type="NCBI Taxonomy" id="1344949"/>
    <lineage>
        <taxon>Bacteria</taxon>
        <taxon>Pseudomonadati</taxon>
        <taxon>Pseudomonadota</taxon>
        <taxon>Betaproteobacteria</taxon>
        <taxon>Burkholderiales</taxon>
        <taxon>Oxalobacteraceae</taxon>
        <taxon>Undibacterium</taxon>
    </lineage>
</organism>
<dbReference type="EMBL" id="JACOFV010000005">
    <property type="protein sequence ID" value="MBC3861781.1"/>
    <property type="molecule type" value="Genomic_DNA"/>
</dbReference>
<dbReference type="SUPFAM" id="SSF55729">
    <property type="entry name" value="Acyl-CoA N-acyltransferases (Nat)"/>
    <property type="match status" value="1"/>
</dbReference>
<sequence>MNLDFTQIQLNTPRLRLRPLRASDVEDMFDVYSDPKVMQYGSTPPWTSLEDARTSLSRTDVGMKEGQFLRLALTIGDSDHFIGDCCLFKFDQQCRHAEVGYSMGAAYWGQGYMHEALIALLNYGFQTLNLNRIEADIDPHNLASARCLEKLGFVKEGYLRERWIVDGVMSDSALYGLLRREWAHGSEG</sequence>
<reference evidence="2" key="1">
    <citation type="submission" date="2020-08" db="EMBL/GenBank/DDBJ databases">
        <title>Novel species isolated from subtropical streams in China.</title>
        <authorList>
            <person name="Lu H."/>
        </authorList>
    </citation>
    <scope>NUCLEOTIDE SEQUENCE</scope>
    <source>
        <strain evidence="2">KACC 12607</strain>
    </source>
</reference>
<comment type="caution">
    <text evidence="2">The sequence shown here is derived from an EMBL/GenBank/DDBJ whole genome shotgun (WGS) entry which is preliminary data.</text>
</comment>
<dbReference type="AlphaFoldDB" id="A0A923HD26"/>
<dbReference type="Pfam" id="PF13302">
    <property type="entry name" value="Acetyltransf_3"/>
    <property type="match status" value="1"/>
</dbReference>
<accession>A0A923HD26</accession>
<evidence type="ECO:0000313" key="2">
    <source>
        <dbReference type="EMBL" id="MBC3861781.1"/>
    </source>
</evidence>
<dbReference type="InterPro" id="IPR000182">
    <property type="entry name" value="GNAT_dom"/>
</dbReference>
<dbReference type="PROSITE" id="PS51186">
    <property type="entry name" value="GNAT"/>
    <property type="match status" value="1"/>
</dbReference>
<dbReference type="PANTHER" id="PTHR43792">
    <property type="entry name" value="GNAT FAMILY, PUTATIVE (AFU_ORTHOLOGUE AFUA_3G00765)-RELATED-RELATED"/>
    <property type="match status" value="1"/>
</dbReference>
<dbReference type="InterPro" id="IPR051531">
    <property type="entry name" value="N-acetyltransferase"/>
</dbReference>
<dbReference type="Gene3D" id="3.40.630.30">
    <property type="match status" value="1"/>
</dbReference>
<name>A0A923HD26_9BURK</name>